<keyword evidence="6" id="KW-0426">Late protein</keyword>
<evidence type="ECO:0000256" key="9">
    <source>
        <dbReference type="ARBA" id="ARBA00023296"/>
    </source>
</evidence>
<reference evidence="11 12" key="1">
    <citation type="journal article" date="2005" name="J. Virol.">
        <title>Genome of deerpox virus.</title>
        <authorList>
            <person name="Afonso C.L."/>
            <person name="Delhon G."/>
            <person name="Tulman E.R."/>
            <person name="Lu Z."/>
            <person name="Zsak A."/>
            <person name="Becerra V.M."/>
            <person name="Zsak L."/>
            <person name="Kutish G.F."/>
            <person name="Rock D.L."/>
        </authorList>
    </citation>
    <scope>NUCLEOTIDE SEQUENCE [LARGE SCALE GENOMIC DNA]</scope>
    <source>
        <strain evidence="11">W-1170-84</strain>
    </source>
</reference>
<evidence type="ECO:0000313" key="12">
    <source>
        <dbReference type="Proteomes" id="UP000162522"/>
    </source>
</evidence>
<comment type="function">
    <text evidence="1">Late protein which probably plays a role in virus entry into the host cell.</text>
</comment>
<accession>Q08FD0</accession>
<organismHost>
    <name type="scientific">Odocoileus hemionus</name>
    <name type="common">Mule deer</name>
    <name type="synonym">Cervus hemionus</name>
    <dbReference type="NCBI Taxonomy" id="9872"/>
</organismHost>
<sequence>MDKLYAAIFGVFMSSTDDDFNNFIDVVKSVLSDEDSSKKIKSVSWFNGQNFIFLIFSLIIVALFSFFVFKGYTRNLNGRKR</sequence>
<gene>
    <name evidence="11" type="ORF">DpV84gp052</name>
</gene>
<protein>
    <recommendedName>
        <fullName evidence="13">IMV membrane protein</fullName>
    </recommendedName>
</protein>
<evidence type="ECO:0000256" key="2">
    <source>
        <dbReference type="ARBA" id="ARBA00004381"/>
    </source>
</evidence>
<evidence type="ECO:0000313" key="11">
    <source>
        <dbReference type="EMBL" id="ABI99036.1"/>
    </source>
</evidence>
<keyword evidence="7 10" id="KW-1133">Transmembrane helix</keyword>
<dbReference type="GO" id="GO:0055036">
    <property type="term" value="C:virion membrane"/>
    <property type="evidence" value="ECO:0007669"/>
    <property type="project" value="UniProtKB-SubCell"/>
</dbReference>
<evidence type="ECO:0000256" key="1">
    <source>
        <dbReference type="ARBA" id="ARBA00004101"/>
    </source>
</evidence>
<evidence type="ECO:0000256" key="7">
    <source>
        <dbReference type="ARBA" id="ARBA00022989"/>
    </source>
</evidence>
<keyword evidence="4 10" id="KW-0812">Transmembrane</keyword>
<evidence type="ECO:0000256" key="5">
    <source>
        <dbReference type="ARBA" id="ARBA00022844"/>
    </source>
</evidence>
<keyword evidence="9" id="KW-1160">Virus entry into host cell</keyword>
<comment type="subcellular location">
    <subcellularLocation>
        <location evidence="2">Virion membrane</location>
        <topology evidence="2">Single-pass membrane protein</topology>
    </subcellularLocation>
</comment>
<keyword evidence="8 10" id="KW-0472">Membrane</keyword>
<dbReference type="GO" id="GO:0046718">
    <property type="term" value="P:symbiont entry into host cell"/>
    <property type="evidence" value="ECO:0007669"/>
    <property type="project" value="UniProtKB-KW"/>
</dbReference>
<dbReference type="Pfam" id="PF12575">
    <property type="entry name" value="Pox_EPC_I2-L1"/>
    <property type="match status" value="1"/>
</dbReference>
<evidence type="ECO:0008006" key="13">
    <source>
        <dbReference type="Google" id="ProtNLM"/>
    </source>
</evidence>
<evidence type="ECO:0000256" key="10">
    <source>
        <dbReference type="SAM" id="Phobius"/>
    </source>
</evidence>
<evidence type="ECO:0000256" key="8">
    <source>
        <dbReference type="ARBA" id="ARBA00023136"/>
    </source>
</evidence>
<dbReference type="PIRSF" id="PIRSF003766">
    <property type="entry name" value="VAC_I2L"/>
    <property type="match status" value="1"/>
</dbReference>
<keyword evidence="5" id="KW-0946">Virion</keyword>
<organism evidence="11 12">
    <name type="scientific">Deerpox virus (strain W-1170-84)</name>
    <name type="common">DPV</name>
    <dbReference type="NCBI Taxonomy" id="305676"/>
    <lineage>
        <taxon>Viruses</taxon>
        <taxon>Varidnaviria</taxon>
        <taxon>Bamfordvirae</taxon>
        <taxon>Nucleocytoviricota</taxon>
        <taxon>Pokkesviricetes</taxon>
        <taxon>Chitovirales</taxon>
        <taxon>Poxviridae</taxon>
        <taxon>Chordopoxvirinae</taxon>
        <taxon>Cervidpoxvirus</taxon>
        <taxon>Cervidpoxvirus muledeerpox</taxon>
        <taxon>Mule deerpox virus</taxon>
    </lineage>
</organism>
<evidence type="ECO:0000256" key="6">
    <source>
        <dbReference type="ARBA" id="ARBA00022921"/>
    </source>
</evidence>
<feature type="transmembrane region" description="Helical" evidence="10">
    <location>
        <begin position="51"/>
        <end position="72"/>
    </location>
</feature>
<dbReference type="Proteomes" id="UP000162522">
    <property type="component" value="Segment"/>
</dbReference>
<evidence type="ECO:0000256" key="3">
    <source>
        <dbReference type="ARBA" id="ARBA00022595"/>
    </source>
</evidence>
<evidence type="ECO:0000256" key="4">
    <source>
        <dbReference type="ARBA" id="ARBA00022692"/>
    </source>
</evidence>
<keyword evidence="3" id="KW-1162">Viral penetration into host cytoplasm</keyword>
<name>Q08FD0_DPV84</name>
<proteinExistence type="predicted"/>
<dbReference type="EMBL" id="AY689437">
    <property type="protein sequence ID" value="ABI99036.1"/>
    <property type="molecule type" value="Genomic_DNA"/>
</dbReference>
<dbReference type="InterPro" id="IPR009175">
    <property type="entry name" value="Poxvirus_I2"/>
</dbReference>